<organism evidence="1 2">
    <name type="scientific">Massilia horti</name>
    <dbReference type="NCBI Taxonomy" id="2562153"/>
    <lineage>
        <taxon>Bacteria</taxon>
        <taxon>Pseudomonadati</taxon>
        <taxon>Pseudomonadota</taxon>
        <taxon>Betaproteobacteria</taxon>
        <taxon>Burkholderiales</taxon>
        <taxon>Oxalobacteraceae</taxon>
        <taxon>Telluria group</taxon>
        <taxon>Massilia</taxon>
    </lineage>
</organism>
<keyword evidence="2" id="KW-1185">Reference proteome</keyword>
<dbReference type="RefSeq" id="WP_167759859.1">
    <property type="nucleotide sequence ID" value="NZ_SPUM01000140.1"/>
</dbReference>
<name>A0A4Y9SNG5_9BURK</name>
<sequence length="378" mass="41484">MPAAVHTQEALRAALASGKPTPLDALTPYGKREAIRRMVWRENKMVSFSYVPLTRELDHEQLAAVLRFLDLDYYLPMLDNRLVGPPLRLPAPSEQVEQDLHLLRQFEDEDHARRAEATAPATEIGAPAVLRRYQELFGARLNPATLTAQPLGDLLPLFDAAALAANDNPASPALDDMLWVHRELTARGIDTRRTLDYGVLYAMLAARRFEQARAFAATRPHLADLPIPQVVDPLGSGFKGRSAFAYDAQSNTLTRQALPSPSGTELVMVVGAGCHNSDNALQAIHDDAALQARLRGANLLLVSAPNAPIETHLITEWNAANPAMPIRAPFSVQEWQAIEVTGIPSFYLLRNGKVVDQRKGWPDEGKAELVKLIDAAAQ</sequence>
<proteinExistence type="predicted"/>
<protein>
    <recommendedName>
        <fullName evidence="3">Thioredoxin domain-containing protein</fullName>
    </recommendedName>
</protein>
<evidence type="ECO:0008006" key="3">
    <source>
        <dbReference type="Google" id="ProtNLM"/>
    </source>
</evidence>
<comment type="caution">
    <text evidence="1">The sequence shown here is derived from an EMBL/GenBank/DDBJ whole genome shotgun (WGS) entry which is preliminary data.</text>
</comment>
<reference evidence="1 2" key="1">
    <citation type="submission" date="2019-03" db="EMBL/GenBank/DDBJ databases">
        <title>Draft genome of Massilia hortus sp. nov., a novel bacterial species of the Oxalobacteraceae family.</title>
        <authorList>
            <person name="Peta V."/>
            <person name="Raths R."/>
            <person name="Bucking H."/>
        </authorList>
    </citation>
    <scope>NUCLEOTIDE SEQUENCE [LARGE SCALE GENOMIC DNA]</scope>
    <source>
        <strain evidence="1 2">ONC3</strain>
    </source>
</reference>
<gene>
    <name evidence="1" type="ORF">E4O92_21625</name>
</gene>
<evidence type="ECO:0000313" key="1">
    <source>
        <dbReference type="EMBL" id="TFW28252.1"/>
    </source>
</evidence>
<dbReference type="AlphaFoldDB" id="A0A4Y9SNG5"/>
<dbReference type="Proteomes" id="UP000297258">
    <property type="component" value="Unassembled WGS sequence"/>
</dbReference>
<accession>A0A4Y9SNG5</accession>
<dbReference type="EMBL" id="SPUM01000140">
    <property type="protein sequence ID" value="TFW28252.1"/>
    <property type="molecule type" value="Genomic_DNA"/>
</dbReference>
<evidence type="ECO:0000313" key="2">
    <source>
        <dbReference type="Proteomes" id="UP000297258"/>
    </source>
</evidence>